<dbReference type="AlphaFoldDB" id="B1X4F8"/>
<dbReference type="GeneID" id="6481349"/>
<dbReference type="GO" id="GO:0000162">
    <property type="term" value="P:L-tryptophan biosynthetic process"/>
    <property type="evidence" value="ECO:0007669"/>
    <property type="project" value="TreeGrafter"/>
</dbReference>
<keyword evidence="2" id="KW-0934">Plastid</keyword>
<organism evidence="2">
    <name type="scientific">Paulinella chromatophora</name>
    <dbReference type="NCBI Taxonomy" id="39717"/>
    <lineage>
        <taxon>Eukaryota</taxon>
        <taxon>Sar</taxon>
        <taxon>Rhizaria</taxon>
        <taxon>Cercozoa</taxon>
        <taxon>Imbricatea</taxon>
        <taxon>Silicofilosea</taxon>
        <taxon>Euglyphida</taxon>
        <taxon>Paulinellidae</taxon>
        <taxon>Paulinella</taxon>
    </lineage>
</organism>
<geneLocation type="organellar chromatophore" evidence="2"/>
<dbReference type="PRINTS" id="PR00095">
    <property type="entry name" value="ANTSNTHASEI"/>
</dbReference>
<feature type="domain" description="Chorismate-utilising enzyme C-terminal" evidence="1">
    <location>
        <begin position="179"/>
        <end position="436"/>
    </location>
</feature>
<gene>
    <name evidence="2" type="ordered locus">PCC_0387</name>
</gene>
<dbReference type="PANTHER" id="PTHR11236:SF50">
    <property type="entry name" value="AMINODEOXYCHORISMATE SYNTHASE COMPONENT 1"/>
    <property type="match status" value="1"/>
</dbReference>
<name>B1X4F8_PAUCH</name>
<dbReference type="PANTHER" id="PTHR11236">
    <property type="entry name" value="AMINOBENZOATE/ANTHRANILATE SYNTHASE"/>
    <property type="match status" value="1"/>
</dbReference>
<dbReference type="InterPro" id="IPR019999">
    <property type="entry name" value="Anth_synth_I-like"/>
</dbReference>
<reference evidence="2" key="2">
    <citation type="journal article" date="2008" name="Curr. Biol.">
        <title>Chromatophore genome sequence of Paulinella sheds light on acquisition of photosynthesis by eukaryotes.</title>
        <authorList>
            <person name="Nowack E.C.M."/>
            <person name="Melkonian M."/>
            <person name="Gloeckner G."/>
        </authorList>
    </citation>
    <scope>NUCLEOTIDE SEQUENCE [LARGE SCALE GENOMIC DNA]</scope>
</reference>
<accession>B1X4F8</accession>
<protein>
    <submittedName>
        <fullName evidence="2">Possible p-aminobenzoate synthetase</fullName>
    </submittedName>
</protein>
<proteinExistence type="predicted"/>
<dbReference type="InterPro" id="IPR015890">
    <property type="entry name" value="Chorismate_C"/>
</dbReference>
<evidence type="ECO:0000313" key="2">
    <source>
        <dbReference type="EMBL" id="ACB42827.1"/>
    </source>
</evidence>
<dbReference type="Pfam" id="PF00425">
    <property type="entry name" value="Chorismate_bind"/>
    <property type="match status" value="1"/>
</dbReference>
<evidence type="ECO:0000259" key="1">
    <source>
        <dbReference type="Pfam" id="PF00425"/>
    </source>
</evidence>
<sequence>MNRAALPWIEPTILTVLLSEKLGRNGLIWLDSDNSPAARWSTLGLNPIQTVRCHGLPDDLNAQNPFIILEKLKVHGGHWTGWLSYEAGAWVEPSSYWCRPQMAILWAAWHDPVLKFDHHCKELWLEGQNNSRFKSFFSYLNILIDNIKNKFLREEELIYKIDKSEYIPIKNWNWHTNPKTFGEQVIKLRKLIAIGDIFQANLTACCSVNLNKHIDPVGFYLLLRNYCPAPFGGLIIGGTNLEEEIILSTSMERFLSLSINGNIETRPIKGTRPRHKDLIDDAIAAVDLISSPKDRAENLMIVDLLRNDLGKVCKPGSINVPQLLSLESYKRVHHLTSVVKGKLSDNCGLVELIKACWPGGSISGAPKLRAIQRLNELEPVSRGPYCGSLFRITPEGDFDSNLLIRSVMAKGQLLSAHAGCGIVADSDPEEETKELGWKLYPLLKALAGDS</sequence>
<reference evidence="2" key="1">
    <citation type="submission" date="2007-08" db="EMBL/GenBank/DDBJ databases">
        <authorList>
            <person name="Gloeckner G."/>
            <person name="Nowack E."/>
            <person name="Melkonian M."/>
        </authorList>
    </citation>
    <scope>NUCLEOTIDE SEQUENCE</scope>
</reference>
<dbReference type="GO" id="GO:0046820">
    <property type="term" value="F:4-amino-4-deoxychorismate synthase activity"/>
    <property type="evidence" value="ECO:0007669"/>
    <property type="project" value="TreeGrafter"/>
</dbReference>
<dbReference type="EMBL" id="CP000815">
    <property type="protein sequence ID" value="ACB42827.1"/>
    <property type="molecule type" value="Genomic_DNA"/>
</dbReference>
<dbReference type="Gene3D" id="3.60.120.10">
    <property type="entry name" value="Anthranilate synthase"/>
    <property type="match status" value="1"/>
</dbReference>
<dbReference type="SUPFAM" id="SSF56322">
    <property type="entry name" value="ADC synthase"/>
    <property type="match status" value="1"/>
</dbReference>
<dbReference type="InterPro" id="IPR005801">
    <property type="entry name" value="ADC_synthase"/>
</dbReference>
<dbReference type="RefSeq" id="YP_002049037.1">
    <property type="nucleotide sequence ID" value="NC_011087.1"/>
</dbReference>